<dbReference type="AlphaFoldDB" id="A0A6N0NWF7"/>
<organism evidence="2 3">
    <name type="scientific">Metallosphaera tengchongensis</name>
    <dbReference type="NCBI Taxonomy" id="1532350"/>
    <lineage>
        <taxon>Archaea</taxon>
        <taxon>Thermoproteota</taxon>
        <taxon>Thermoprotei</taxon>
        <taxon>Sulfolobales</taxon>
        <taxon>Sulfolobaceae</taxon>
        <taxon>Metallosphaera</taxon>
    </lineage>
</organism>
<evidence type="ECO:0000313" key="3">
    <source>
        <dbReference type="Proteomes" id="UP000509301"/>
    </source>
</evidence>
<accession>A0A6N0NWF7</accession>
<dbReference type="OrthoDB" id="33752at2157"/>
<evidence type="ECO:0000256" key="1">
    <source>
        <dbReference type="SAM" id="MobiDB-lite"/>
    </source>
</evidence>
<gene>
    <name evidence="2" type="ORF">GWK48_09300</name>
</gene>
<protein>
    <submittedName>
        <fullName evidence="2">Uncharacterized protein</fullName>
    </submittedName>
</protein>
<dbReference type="GeneID" id="55642138"/>
<feature type="region of interest" description="Disordered" evidence="1">
    <location>
        <begin position="189"/>
        <end position="216"/>
    </location>
</feature>
<proteinExistence type="predicted"/>
<dbReference type="EMBL" id="CP049074">
    <property type="protein sequence ID" value="QKR00547.1"/>
    <property type="molecule type" value="Genomic_DNA"/>
</dbReference>
<sequence>MIGGLKDRLTEATLKFDRAKVILKVALDIVDERGRSEVGDFDYRTLVARLYELGHSFEPKMILRALERDYGIIETSYKSSNQHWWRFIDVDEVRDFLGQEEEDPDVMLIKAQAASLSLDELERKLITLQQRGMRSDMDKAIFRKIAFEDLPLLVEIYKKSIQYEETKNISMKVKKILTLASKLTRINNAKNNNKGLPEKEREGENNDVNSLRLLDG</sequence>
<dbReference type="RefSeq" id="WP_174631638.1">
    <property type="nucleotide sequence ID" value="NZ_CP049074.1"/>
</dbReference>
<name>A0A6N0NWF7_9CREN</name>
<evidence type="ECO:0000313" key="2">
    <source>
        <dbReference type="EMBL" id="QKR00547.1"/>
    </source>
</evidence>
<keyword evidence="3" id="KW-1185">Reference proteome</keyword>
<reference evidence="2 3" key="1">
    <citation type="submission" date="2020-02" db="EMBL/GenBank/DDBJ databases">
        <title>Comparative genome analysis reveals the metabolism and evolution of the thermophilic archaeal genus Metallosphaera.</title>
        <authorList>
            <person name="Jiang C."/>
        </authorList>
    </citation>
    <scope>NUCLEOTIDE SEQUENCE [LARGE SCALE GENOMIC DNA]</scope>
    <source>
        <strain evidence="2 3">Ric-A</strain>
    </source>
</reference>
<dbReference type="Proteomes" id="UP000509301">
    <property type="component" value="Chromosome"/>
</dbReference>
<dbReference type="KEGG" id="mten:GWK48_09300"/>